<organism evidence="2 3">
    <name type="scientific">Gymnopilus dilepis</name>
    <dbReference type="NCBI Taxonomy" id="231916"/>
    <lineage>
        <taxon>Eukaryota</taxon>
        <taxon>Fungi</taxon>
        <taxon>Dikarya</taxon>
        <taxon>Basidiomycota</taxon>
        <taxon>Agaricomycotina</taxon>
        <taxon>Agaricomycetes</taxon>
        <taxon>Agaricomycetidae</taxon>
        <taxon>Agaricales</taxon>
        <taxon>Agaricineae</taxon>
        <taxon>Hymenogastraceae</taxon>
        <taxon>Gymnopilus</taxon>
    </lineage>
</organism>
<dbReference type="Proteomes" id="UP000284706">
    <property type="component" value="Unassembled WGS sequence"/>
</dbReference>
<feature type="region of interest" description="Disordered" evidence="1">
    <location>
        <begin position="1"/>
        <end position="35"/>
    </location>
</feature>
<protein>
    <submittedName>
        <fullName evidence="2">Uncharacterized protein</fullName>
    </submittedName>
</protein>
<accession>A0A409WZZ7</accession>
<feature type="compositionally biased region" description="Basic and acidic residues" evidence="1">
    <location>
        <begin position="1"/>
        <end position="10"/>
    </location>
</feature>
<sequence length="35" mass="3639">MRAFADDDKQAAAQAPDEGDEVDDGAIEAGDEGEE</sequence>
<gene>
    <name evidence="2" type="ORF">CVT26_013221</name>
</gene>
<dbReference type="EMBL" id="NHYE01004526">
    <property type="protein sequence ID" value="PPQ84108.1"/>
    <property type="molecule type" value="Genomic_DNA"/>
</dbReference>
<feature type="compositionally biased region" description="Acidic residues" evidence="1">
    <location>
        <begin position="17"/>
        <end position="35"/>
    </location>
</feature>
<dbReference type="InParanoid" id="A0A409WZZ7"/>
<reference evidence="2 3" key="1">
    <citation type="journal article" date="2018" name="Evol. Lett.">
        <title>Horizontal gene cluster transfer increased hallucinogenic mushroom diversity.</title>
        <authorList>
            <person name="Reynolds H.T."/>
            <person name="Vijayakumar V."/>
            <person name="Gluck-Thaler E."/>
            <person name="Korotkin H.B."/>
            <person name="Matheny P.B."/>
            <person name="Slot J.C."/>
        </authorList>
    </citation>
    <scope>NUCLEOTIDE SEQUENCE [LARGE SCALE GENOMIC DNA]</scope>
    <source>
        <strain evidence="2 3">SRW20</strain>
    </source>
</reference>
<evidence type="ECO:0000256" key="1">
    <source>
        <dbReference type="SAM" id="MobiDB-lite"/>
    </source>
</evidence>
<dbReference type="AlphaFoldDB" id="A0A409WZZ7"/>
<name>A0A409WZZ7_9AGAR</name>
<keyword evidence="3" id="KW-1185">Reference proteome</keyword>
<evidence type="ECO:0000313" key="2">
    <source>
        <dbReference type="EMBL" id="PPQ84108.1"/>
    </source>
</evidence>
<proteinExistence type="predicted"/>
<comment type="caution">
    <text evidence="2">The sequence shown here is derived from an EMBL/GenBank/DDBJ whole genome shotgun (WGS) entry which is preliminary data.</text>
</comment>
<evidence type="ECO:0000313" key="3">
    <source>
        <dbReference type="Proteomes" id="UP000284706"/>
    </source>
</evidence>